<evidence type="ECO:0000313" key="3">
    <source>
        <dbReference type="Proteomes" id="UP001164803"/>
    </source>
</evidence>
<gene>
    <name evidence="2" type="ORF">NZD86_03445</name>
</gene>
<feature type="transmembrane region" description="Helical" evidence="1">
    <location>
        <begin position="32"/>
        <end position="48"/>
    </location>
</feature>
<evidence type="ECO:0000313" key="2">
    <source>
        <dbReference type="EMBL" id="WAH37597.1"/>
    </source>
</evidence>
<keyword evidence="1" id="KW-1133">Transmembrane helix</keyword>
<proteinExistence type="predicted"/>
<protein>
    <submittedName>
        <fullName evidence="2">DUF3147 family protein</fullName>
    </submittedName>
</protein>
<dbReference type="Proteomes" id="UP001164803">
    <property type="component" value="Chromosome"/>
</dbReference>
<dbReference type="RefSeq" id="WP_268045101.1">
    <property type="nucleotide sequence ID" value="NZ_CP104064.1"/>
</dbReference>
<name>A0ABY6Z4L0_9BACL</name>
<reference evidence="2" key="1">
    <citation type="submission" date="2022-08" db="EMBL/GenBank/DDBJ databases">
        <title>Alicyclobacillus dauci DSM2870, complete genome.</title>
        <authorList>
            <person name="Wang Q."/>
            <person name="Cai R."/>
            <person name="Wang Z."/>
        </authorList>
    </citation>
    <scope>NUCLEOTIDE SEQUENCE</scope>
    <source>
        <strain evidence="2">DSM 28700</strain>
    </source>
</reference>
<organism evidence="2 3">
    <name type="scientific">Alicyclobacillus dauci</name>
    <dbReference type="NCBI Taxonomy" id="1475485"/>
    <lineage>
        <taxon>Bacteria</taxon>
        <taxon>Bacillati</taxon>
        <taxon>Bacillota</taxon>
        <taxon>Bacilli</taxon>
        <taxon>Bacillales</taxon>
        <taxon>Alicyclobacillaceae</taxon>
        <taxon>Alicyclobacillus</taxon>
    </lineage>
</organism>
<dbReference type="EMBL" id="CP104064">
    <property type="protein sequence ID" value="WAH37597.1"/>
    <property type="molecule type" value="Genomic_DNA"/>
</dbReference>
<evidence type="ECO:0000256" key="1">
    <source>
        <dbReference type="SAM" id="Phobius"/>
    </source>
</evidence>
<feature type="transmembrane region" description="Helical" evidence="1">
    <location>
        <begin position="60"/>
        <end position="81"/>
    </location>
</feature>
<keyword evidence="3" id="KW-1185">Reference proteome</keyword>
<keyword evidence="1" id="KW-0472">Membrane</keyword>
<keyword evidence="1" id="KW-0812">Transmembrane</keyword>
<accession>A0ABY6Z4L0</accession>
<sequence>MWMMVLKIVVSAGIITAISGIAKQYPGIGGWIAALPVISLLSAFWLLVGHQPSVEIARFLTSVAKGLVPTAILLLCMVVCLRSQWSFRLSFAVSTSVWLLASVGLKKIGM</sequence>